<feature type="compositionally biased region" description="Low complexity" evidence="1">
    <location>
        <begin position="1"/>
        <end position="16"/>
    </location>
</feature>
<dbReference type="AlphaFoldDB" id="A0A7S4BED1"/>
<organism evidence="2">
    <name type="scientific">Chrysotila carterae</name>
    <name type="common">Marine alga</name>
    <name type="synonym">Syracosphaera carterae</name>
    <dbReference type="NCBI Taxonomy" id="13221"/>
    <lineage>
        <taxon>Eukaryota</taxon>
        <taxon>Haptista</taxon>
        <taxon>Haptophyta</taxon>
        <taxon>Prymnesiophyceae</taxon>
        <taxon>Isochrysidales</taxon>
        <taxon>Isochrysidaceae</taxon>
        <taxon>Chrysotila</taxon>
    </lineage>
</organism>
<protein>
    <recommendedName>
        <fullName evidence="3">Flagellar associated protein</fullName>
    </recommendedName>
</protein>
<dbReference type="EMBL" id="HBIZ01025016">
    <property type="protein sequence ID" value="CAE0763233.1"/>
    <property type="molecule type" value="Transcribed_RNA"/>
</dbReference>
<dbReference type="PANTHER" id="PTHR40429">
    <property type="entry name" value="FLAGELLAR ASSOCIATED PROTEIN"/>
    <property type="match status" value="1"/>
</dbReference>
<feature type="compositionally biased region" description="Polar residues" evidence="1">
    <location>
        <begin position="113"/>
        <end position="127"/>
    </location>
</feature>
<feature type="region of interest" description="Disordered" evidence="1">
    <location>
        <begin position="1"/>
        <end position="135"/>
    </location>
</feature>
<feature type="region of interest" description="Disordered" evidence="1">
    <location>
        <begin position="157"/>
        <end position="288"/>
    </location>
</feature>
<proteinExistence type="predicted"/>
<accession>A0A7S4BED1</accession>
<dbReference type="Pfam" id="PF07004">
    <property type="entry name" value="SHIPPO-rpt"/>
    <property type="match status" value="2"/>
</dbReference>
<dbReference type="InterPro" id="IPR010736">
    <property type="entry name" value="SHIPPO-rpt"/>
</dbReference>
<evidence type="ECO:0000256" key="1">
    <source>
        <dbReference type="SAM" id="MobiDB-lite"/>
    </source>
</evidence>
<gene>
    <name evidence="2" type="ORF">PCAR00345_LOCUS15845</name>
</gene>
<dbReference type="PANTHER" id="PTHR40429:SF1">
    <property type="entry name" value="FLAGELLAR ASSOCIATED PROTEIN"/>
    <property type="match status" value="1"/>
</dbReference>
<name>A0A7S4BED1_CHRCT</name>
<feature type="compositionally biased region" description="Polar residues" evidence="1">
    <location>
        <begin position="243"/>
        <end position="262"/>
    </location>
</feature>
<feature type="compositionally biased region" description="Polar residues" evidence="1">
    <location>
        <begin position="157"/>
        <end position="177"/>
    </location>
</feature>
<evidence type="ECO:0000313" key="2">
    <source>
        <dbReference type="EMBL" id="CAE0763233.1"/>
    </source>
</evidence>
<sequence length="288" mass="30179">MASAAAQRPASSSVASQFGKLANSKKESAPAFGFGTSQRDAHVIMYSGPKSDKSRPCRLSPGPIYAPDANTKGGLPRSPKYKFGTGLGPGALGSGTDATHYVPGPGEYEISGSVGQQLSSSAKTSPSYGWGTEARDTLGKRGAECDNWYTLNSSLGAQTHSKKNSSASYAFGTSQRFGDTRSDLRKRAATPGPGTYSCTQALRDQPDSTKRSNPKYGFSRATRFGETDSNTPSRTTPGPDYSLRTSVGSQVQSERKSPSSWGFGTAQRFPGGSIASRQPTPGPGSYNA</sequence>
<feature type="compositionally biased region" description="Polar residues" evidence="1">
    <location>
        <begin position="227"/>
        <end position="236"/>
    </location>
</feature>
<evidence type="ECO:0008006" key="3">
    <source>
        <dbReference type="Google" id="ProtNLM"/>
    </source>
</evidence>
<reference evidence="2" key="1">
    <citation type="submission" date="2021-01" db="EMBL/GenBank/DDBJ databases">
        <authorList>
            <person name="Corre E."/>
            <person name="Pelletier E."/>
            <person name="Niang G."/>
            <person name="Scheremetjew M."/>
            <person name="Finn R."/>
            <person name="Kale V."/>
            <person name="Holt S."/>
            <person name="Cochrane G."/>
            <person name="Meng A."/>
            <person name="Brown T."/>
            <person name="Cohen L."/>
        </authorList>
    </citation>
    <scope>NUCLEOTIDE SEQUENCE</scope>
    <source>
        <strain evidence="2">CCMP645</strain>
    </source>
</reference>